<keyword evidence="7" id="KW-1185">Reference proteome</keyword>
<comment type="caution">
    <text evidence="6">The sequence shown here is derived from an EMBL/GenBank/DDBJ whole genome shotgun (WGS) entry which is preliminary data.</text>
</comment>
<keyword evidence="3" id="KW-0560">Oxidoreductase</keyword>
<name>A0ABR0EXJ2_ZASCE</name>
<evidence type="ECO:0000256" key="5">
    <source>
        <dbReference type="RuleBase" id="RU000363"/>
    </source>
</evidence>
<evidence type="ECO:0000256" key="4">
    <source>
        <dbReference type="ARBA" id="ARBA00037096"/>
    </source>
</evidence>
<dbReference type="InterPro" id="IPR036291">
    <property type="entry name" value="NAD(P)-bd_dom_sf"/>
</dbReference>
<evidence type="ECO:0000256" key="2">
    <source>
        <dbReference type="ARBA" id="ARBA00022857"/>
    </source>
</evidence>
<dbReference type="Proteomes" id="UP001305779">
    <property type="component" value="Unassembled WGS sequence"/>
</dbReference>
<dbReference type="PROSITE" id="PS00061">
    <property type="entry name" value="ADH_SHORT"/>
    <property type="match status" value="1"/>
</dbReference>
<comment type="similarity">
    <text evidence="1 5">Belongs to the short-chain dehydrogenases/reductases (SDR) family.</text>
</comment>
<dbReference type="CDD" id="cd05233">
    <property type="entry name" value="SDR_c"/>
    <property type="match status" value="1"/>
</dbReference>
<evidence type="ECO:0000313" key="7">
    <source>
        <dbReference type="Proteomes" id="UP001305779"/>
    </source>
</evidence>
<dbReference type="PANTHER" id="PTHR44196:SF1">
    <property type="entry name" value="DEHYDROGENASE_REDUCTASE SDR FAMILY MEMBER 7B"/>
    <property type="match status" value="1"/>
</dbReference>
<evidence type="ECO:0000256" key="1">
    <source>
        <dbReference type="ARBA" id="ARBA00006484"/>
    </source>
</evidence>
<comment type="function">
    <text evidence="4">Putative oxidoreductase.</text>
</comment>
<proteinExistence type="inferred from homology"/>
<protein>
    <submittedName>
        <fullName evidence="6">Uncharacterized protein</fullName>
    </submittedName>
</protein>
<organism evidence="6 7">
    <name type="scientific">Zasmidium cellare</name>
    <name type="common">Wine cellar mold</name>
    <name type="synonym">Racodium cellare</name>
    <dbReference type="NCBI Taxonomy" id="395010"/>
    <lineage>
        <taxon>Eukaryota</taxon>
        <taxon>Fungi</taxon>
        <taxon>Dikarya</taxon>
        <taxon>Ascomycota</taxon>
        <taxon>Pezizomycotina</taxon>
        <taxon>Dothideomycetes</taxon>
        <taxon>Dothideomycetidae</taxon>
        <taxon>Mycosphaerellales</taxon>
        <taxon>Mycosphaerellaceae</taxon>
        <taxon>Zasmidium</taxon>
    </lineage>
</organism>
<dbReference type="PRINTS" id="PR00080">
    <property type="entry name" value="SDRFAMILY"/>
</dbReference>
<accession>A0ABR0EXJ2</accession>
<evidence type="ECO:0000256" key="3">
    <source>
        <dbReference type="ARBA" id="ARBA00023002"/>
    </source>
</evidence>
<dbReference type="EMBL" id="JAXOVC010000001">
    <property type="protein sequence ID" value="KAK4506371.1"/>
    <property type="molecule type" value="Genomic_DNA"/>
</dbReference>
<dbReference type="Pfam" id="PF00106">
    <property type="entry name" value="adh_short"/>
    <property type="match status" value="1"/>
</dbReference>
<dbReference type="InterPro" id="IPR020904">
    <property type="entry name" value="Sc_DH/Rdtase_CS"/>
</dbReference>
<reference evidence="6 7" key="1">
    <citation type="journal article" date="2023" name="G3 (Bethesda)">
        <title>A chromosome-level genome assembly of Zasmidium syzygii isolated from banana leaves.</title>
        <authorList>
            <person name="van Westerhoven A.C."/>
            <person name="Mehrabi R."/>
            <person name="Talebi R."/>
            <person name="Steentjes M.B.F."/>
            <person name="Corcolon B."/>
            <person name="Chong P.A."/>
            <person name="Kema G.H.J."/>
            <person name="Seidl M.F."/>
        </authorList>
    </citation>
    <scope>NUCLEOTIDE SEQUENCE [LARGE SCALE GENOMIC DNA]</scope>
    <source>
        <strain evidence="6 7">P124</strain>
    </source>
</reference>
<dbReference type="PANTHER" id="PTHR44196">
    <property type="entry name" value="DEHYDROGENASE/REDUCTASE SDR FAMILY MEMBER 7B"/>
    <property type="match status" value="1"/>
</dbReference>
<dbReference type="SUPFAM" id="SSF51735">
    <property type="entry name" value="NAD(P)-binding Rossmann-fold domains"/>
    <property type="match status" value="1"/>
</dbReference>
<dbReference type="Gene3D" id="3.40.50.720">
    <property type="entry name" value="NAD(P)-binding Rossmann-like Domain"/>
    <property type="match status" value="1"/>
</dbReference>
<keyword evidence="2" id="KW-0521">NADP</keyword>
<gene>
    <name evidence="6" type="ORF">PRZ48_000101</name>
</gene>
<evidence type="ECO:0000313" key="6">
    <source>
        <dbReference type="EMBL" id="KAK4506371.1"/>
    </source>
</evidence>
<sequence>MNRGCHRKATNEQAIAKAFAAASAPHVILVGRRLEKLDQVKEHISREFTSCKVHCFSADVSNASSVEKMFDEILANGLQVDVLINNAGINDARTPIADSNPDNWWRNYVRPCHSISITWIGPYANEHQEVMVKGPFVCTRAFFRQRKSITTSGAVIMVSSVGSYATLPNASSYGSAKAALNRFTEWVGVEGKDHNIHAVAFHPGGVAGTELTSSSPEHLQRLFTENGYGSSLIASVHKRFLGQ</sequence>
<dbReference type="PRINTS" id="PR00081">
    <property type="entry name" value="GDHRDH"/>
</dbReference>
<dbReference type="InterPro" id="IPR002347">
    <property type="entry name" value="SDR_fam"/>
</dbReference>